<evidence type="ECO:0000256" key="1">
    <source>
        <dbReference type="ARBA" id="ARBA00022801"/>
    </source>
</evidence>
<proteinExistence type="predicted"/>
<dbReference type="InterPro" id="IPR050272">
    <property type="entry name" value="Isochorismatase-like_hydrls"/>
</dbReference>
<protein>
    <submittedName>
        <fullName evidence="3">Cysteine hydrolase family protein</fullName>
    </submittedName>
</protein>
<dbReference type="Proteomes" id="UP001247805">
    <property type="component" value="Unassembled WGS sequence"/>
</dbReference>
<comment type="caution">
    <text evidence="3">The sequence shown here is derived from an EMBL/GenBank/DDBJ whole genome shotgun (WGS) entry which is preliminary data.</text>
</comment>
<name>A0ABU3T1X8_9ALTE</name>
<accession>A0ABU3T1X8</accession>
<dbReference type="CDD" id="cd00431">
    <property type="entry name" value="cysteine_hydrolases"/>
    <property type="match status" value="1"/>
</dbReference>
<dbReference type="PANTHER" id="PTHR43540">
    <property type="entry name" value="PEROXYUREIDOACRYLATE/UREIDOACRYLATE AMIDOHYDROLASE-RELATED"/>
    <property type="match status" value="1"/>
</dbReference>
<dbReference type="GO" id="GO:0016787">
    <property type="term" value="F:hydrolase activity"/>
    <property type="evidence" value="ECO:0007669"/>
    <property type="project" value="UniProtKB-KW"/>
</dbReference>
<keyword evidence="4" id="KW-1185">Reference proteome</keyword>
<dbReference type="PANTHER" id="PTHR43540:SF9">
    <property type="entry name" value="FAMILY HYDROLASE, PUTATIVE (AFU_ORTHOLOGUE AFUA_2G08700)-RELATED"/>
    <property type="match status" value="1"/>
</dbReference>
<feature type="domain" description="Isochorismatase-like" evidence="2">
    <location>
        <begin position="1"/>
        <end position="182"/>
    </location>
</feature>
<reference evidence="3 4" key="1">
    <citation type="submission" date="2023-10" db="EMBL/GenBank/DDBJ databases">
        <title>Glaciecola aquimarina strain GGW-M5 nov., isolated from a coastal seawater.</title>
        <authorList>
            <person name="Bayburt H."/>
            <person name="Kim J.M."/>
            <person name="Choi B.J."/>
            <person name="Jeon C.O."/>
        </authorList>
    </citation>
    <scope>NUCLEOTIDE SEQUENCE [LARGE SCALE GENOMIC DNA]</scope>
    <source>
        <strain evidence="3 4">KCTC 32108</strain>
    </source>
</reference>
<evidence type="ECO:0000313" key="3">
    <source>
        <dbReference type="EMBL" id="MDU0356202.1"/>
    </source>
</evidence>
<dbReference type="EMBL" id="JAWDIO010000002">
    <property type="protein sequence ID" value="MDU0356202.1"/>
    <property type="molecule type" value="Genomic_DNA"/>
</dbReference>
<dbReference type="SUPFAM" id="SSF52499">
    <property type="entry name" value="Isochorismatase-like hydrolases"/>
    <property type="match status" value="1"/>
</dbReference>
<dbReference type="InterPro" id="IPR036380">
    <property type="entry name" value="Isochorismatase-like_sf"/>
</dbReference>
<sequence length="198" mass="21721">MQRDFLDPEGYFSNLGKDISHLQRTIVPAKKLLEAVRKQSFLVLHTRESHRPELVDLNTNKRLKAEREGAAIGKQGPLGRLLVRGEAGSDFYAGFMPAAGEITIDKPGNSAFYATDLEHILRAQQIRNLVILGVTTDVCVSATMREANDRGFDCLLLEDCCGAATSDLHKTLIDSLAHEGGIFGAHVDSSAFIESIKR</sequence>
<evidence type="ECO:0000259" key="2">
    <source>
        <dbReference type="Pfam" id="PF00857"/>
    </source>
</evidence>
<keyword evidence="1 3" id="KW-0378">Hydrolase</keyword>
<dbReference type="Gene3D" id="3.40.50.850">
    <property type="entry name" value="Isochorismatase-like"/>
    <property type="match status" value="1"/>
</dbReference>
<dbReference type="InterPro" id="IPR000868">
    <property type="entry name" value="Isochorismatase-like_dom"/>
</dbReference>
<organism evidence="3 4">
    <name type="scientific">Paraglaciecola aquimarina</name>
    <dbReference type="NCBI Taxonomy" id="1235557"/>
    <lineage>
        <taxon>Bacteria</taxon>
        <taxon>Pseudomonadati</taxon>
        <taxon>Pseudomonadota</taxon>
        <taxon>Gammaproteobacteria</taxon>
        <taxon>Alteromonadales</taxon>
        <taxon>Alteromonadaceae</taxon>
        <taxon>Paraglaciecola</taxon>
    </lineage>
</organism>
<dbReference type="Pfam" id="PF00857">
    <property type="entry name" value="Isochorismatase"/>
    <property type="match status" value="1"/>
</dbReference>
<evidence type="ECO:0000313" key="4">
    <source>
        <dbReference type="Proteomes" id="UP001247805"/>
    </source>
</evidence>
<dbReference type="RefSeq" id="WP_316027705.1">
    <property type="nucleotide sequence ID" value="NZ_JAWDIO010000002.1"/>
</dbReference>
<gene>
    <name evidence="3" type="ORF">RS130_22030</name>
</gene>